<dbReference type="PROSITE" id="PS00086">
    <property type="entry name" value="CYTOCHROME_P450"/>
    <property type="match status" value="1"/>
</dbReference>
<dbReference type="GO" id="GO:0016874">
    <property type="term" value="F:ligase activity"/>
    <property type="evidence" value="ECO:0007669"/>
    <property type="project" value="UniProtKB-KW"/>
</dbReference>
<keyword evidence="1" id="KW-0436">Ligase</keyword>
<dbReference type="GO" id="GO:0016787">
    <property type="term" value="F:hydrolase activity"/>
    <property type="evidence" value="ECO:0007669"/>
    <property type="project" value="UniProtKB-KW"/>
</dbReference>
<dbReference type="PRINTS" id="PR00385">
    <property type="entry name" value="P450"/>
</dbReference>
<dbReference type="Gene3D" id="3.30.1490.20">
    <property type="entry name" value="ATP-grasp fold, A domain"/>
    <property type="match status" value="1"/>
</dbReference>
<dbReference type="Gene3D" id="2.40.100.10">
    <property type="entry name" value="Cyclophilin-like"/>
    <property type="match status" value="1"/>
</dbReference>
<dbReference type="InterPro" id="IPR011761">
    <property type="entry name" value="ATP-grasp"/>
</dbReference>
<dbReference type="CDD" id="cd11058">
    <property type="entry name" value="CYP60B-like"/>
    <property type="match status" value="1"/>
</dbReference>
<gene>
    <name evidence="13" type="ORF">IM811_015720</name>
</gene>
<keyword evidence="5 9" id="KW-0067">ATP-binding</keyword>
<dbReference type="InterPro" id="IPR003778">
    <property type="entry name" value="CT_A_B"/>
</dbReference>
<dbReference type="GO" id="GO:0005524">
    <property type="term" value="F:ATP binding"/>
    <property type="evidence" value="ECO:0007669"/>
    <property type="project" value="UniProtKB-UniRule"/>
</dbReference>
<dbReference type="Pfam" id="PF02626">
    <property type="entry name" value="CT_A_B"/>
    <property type="match status" value="1"/>
</dbReference>
<dbReference type="PRINTS" id="PR00463">
    <property type="entry name" value="EP450I"/>
</dbReference>
<dbReference type="GO" id="GO:0016705">
    <property type="term" value="F:oxidoreductase activity, acting on paired donors, with incorporation or reduction of molecular oxygen"/>
    <property type="evidence" value="ECO:0007669"/>
    <property type="project" value="InterPro"/>
</dbReference>
<dbReference type="PROSITE" id="PS50975">
    <property type="entry name" value="ATP_GRASP"/>
    <property type="match status" value="1"/>
</dbReference>
<dbReference type="InterPro" id="IPR001128">
    <property type="entry name" value="Cyt_P450"/>
</dbReference>
<evidence type="ECO:0000256" key="10">
    <source>
        <dbReference type="SAM" id="MobiDB-lite"/>
    </source>
</evidence>
<dbReference type="PROSITE" id="PS00867">
    <property type="entry name" value="CPSASE_2"/>
    <property type="match status" value="1"/>
</dbReference>
<evidence type="ECO:0000256" key="5">
    <source>
        <dbReference type="ARBA" id="ARBA00022840"/>
    </source>
</evidence>
<evidence type="ECO:0000256" key="2">
    <source>
        <dbReference type="ARBA" id="ARBA00022723"/>
    </source>
</evidence>
<evidence type="ECO:0000256" key="4">
    <source>
        <dbReference type="ARBA" id="ARBA00022801"/>
    </source>
</evidence>
<name>A0A8H7N5Y1_BIOOC</name>
<evidence type="ECO:0000259" key="11">
    <source>
        <dbReference type="PROSITE" id="PS50975"/>
    </source>
</evidence>
<dbReference type="Gene3D" id="1.10.630.10">
    <property type="entry name" value="Cytochrome P450"/>
    <property type="match status" value="1"/>
</dbReference>
<keyword evidence="3 9" id="KW-0547">Nucleotide-binding</keyword>
<dbReference type="Proteomes" id="UP000616885">
    <property type="component" value="Unassembled WGS sequence"/>
</dbReference>
<dbReference type="PROSITE" id="PS00866">
    <property type="entry name" value="CPSASE_1"/>
    <property type="match status" value="1"/>
</dbReference>
<evidence type="ECO:0000256" key="7">
    <source>
        <dbReference type="ARBA" id="ARBA00023267"/>
    </source>
</evidence>
<dbReference type="Pfam" id="PF02786">
    <property type="entry name" value="CPSase_L_D2"/>
    <property type="match status" value="1"/>
</dbReference>
<dbReference type="SUPFAM" id="SSF51246">
    <property type="entry name" value="Rudiment single hybrid motif"/>
    <property type="match status" value="1"/>
</dbReference>
<dbReference type="InterPro" id="IPR050856">
    <property type="entry name" value="Biotin_carboxylase_complex"/>
</dbReference>
<organism evidence="13 14">
    <name type="scientific">Bionectria ochroleuca</name>
    <name type="common">Gliocladium roseum</name>
    <dbReference type="NCBI Taxonomy" id="29856"/>
    <lineage>
        <taxon>Eukaryota</taxon>
        <taxon>Fungi</taxon>
        <taxon>Dikarya</taxon>
        <taxon>Ascomycota</taxon>
        <taxon>Pezizomycotina</taxon>
        <taxon>Sordariomycetes</taxon>
        <taxon>Hypocreomycetidae</taxon>
        <taxon>Hypocreales</taxon>
        <taxon>Bionectriaceae</taxon>
        <taxon>Clonostachys</taxon>
    </lineage>
</organism>
<evidence type="ECO:0000259" key="12">
    <source>
        <dbReference type="PROSITE" id="PS50979"/>
    </source>
</evidence>
<dbReference type="Pfam" id="PF00067">
    <property type="entry name" value="p450"/>
    <property type="match status" value="1"/>
</dbReference>
<dbReference type="GO" id="GO:0004497">
    <property type="term" value="F:monooxygenase activity"/>
    <property type="evidence" value="ECO:0007669"/>
    <property type="project" value="InterPro"/>
</dbReference>
<dbReference type="Gene3D" id="3.30.470.20">
    <property type="entry name" value="ATP-grasp fold, B domain"/>
    <property type="match status" value="1"/>
</dbReference>
<dbReference type="InterPro" id="IPR029000">
    <property type="entry name" value="Cyclophilin-like_dom_sf"/>
</dbReference>
<evidence type="ECO:0000313" key="13">
    <source>
        <dbReference type="EMBL" id="KAF9749693.1"/>
    </source>
</evidence>
<sequence>MHQLHSRYGPIVRYGPNDMSYTDSQAWKDIYGHKKDKQDNPKDRRFYPQPDSGVHSLITASKEDHARVRRMFALAFSDRGLKQQEPLFQKYADLMVSKLRGFSTTEQDLVKILNFTTFDIMAELTFGEPLGLLEGSKYSPWVSNIFQAIKAGPVVQMGLYYPLLGYLLKSLAPKKLQEMRRSHAQHTISRVDQRLARGSTQPDLWNLVVTDEGEKKLSLQEMYNNADVFMLAGTETTATLLSGLTFYLLTNPEKMRILVAEIRGAFSSAEEMLFDRLASLKYLHACIQEGLRMYPPVPSSLSRVAPDHGTIICDGFVPSGTSISVHHTATYRSPKNFRNPNDFVPERWLGAEEYADDLHEALQPFHLGPRNCLGQNMAWHEMRLLLAQLLYNFDLELSEESKDCDDILQLCERHGIDAVIPGYGFLSENVEFAKQVTDAGMIFIGPSTESITEMGLKHRAREVAQEAKVPVVPGTDLLASEAQALVAADDLTYPVILKATGGGGGMGLKICHSPEDINGAFSMVKHRGAQLFKNEVQVFGNGRDVIHFGERECSIQRRHQKVIEECPSPFVEAHPGLRETLTKCAINFASALNYKSAGTVEFLVDDDTAQFFFLEMNTRLQVEHGITELCYGVDIVVLMLRQADLERAGKGGIPSSELHSLQKPAPNGVAIEARIYAEDPFKDFVPSPGVFQEVFWPNDDGVRIDTWIQSGQHVSLHYDPVIAKAMVYSSSRDKTISKIIDLCSRRIILRGPTTNLDFVSAILSSEAFKQGDTLTNFLDTRFKYQPHGILVLSGGSHSLIQDFPARASLGHGIPKSGPMDSLTSRIANLLDGNLQGTEVVEITLLGPELLFVSAAVVSVCGAECLVTVDGTERPMWSSLIIDEGQKLKIGSVIGSGCRVYLAFGGCQGRALQQGDFLQVERASLRWTQEAQEYILPANLRPSMDVREIYVLQGPHDSDEIMTAEDRYMLYNTDWKVGHNSSRTGVRLLGPTPKWARETGGEAGSHPSNYLDYGYPSPGGFNWGGNSSIILTADSPNFGGLVCSTTVISTELWKLGQLKPGESFRMTPVTLDSAFSNPQEESSTRKSSIDREEKDFYFLSLEINRQIL</sequence>
<evidence type="ECO:0000256" key="8">
    <source>
        <dbReference type="PIRSR" id="PIRSR602401-1"/>
    </source>
</evidence>
<evidence type="ECO:0000256" key="9">
    <source>
        <dbReference type="PROSITE-ProRule" id="PRU00409"/>
    </source>
</evidence>
<dbReference type="GO" id="GO:0020037">
    <property type="term" value="F:heme binding"/>
    <property type="evidence" value="ECO:0007669"/>
    <property type="project" value="InterPro"/>
</dbReference>
<dbReference type="InterPro" id="IPR013815">
    <property type="entry name" value="ATP_grasp_subdomain_1"/>
</dbReference>
<proteinExistence type="predicted"/>
<dbReference type="InterPro" id="IPR017972">
    <property type="entry name" value="Cyt_P450_CS"/>
</dbReference>
<dbReference type="PANTHER" id="PTHR18866">
    <property type="entry name" value="CARBOXYLASE:PYRUVATE/ACETYL-COA/PROPIONYL-COA CARBOXYLASE"/>
    <property type="match status" value="1"/>
</dbReference>
<keyword evidence="2 8" id="KW-0479">Metal-binding</keyword>
<dbReference type="Pfam" id="PF02785">
    <property type="entry name" value="Biotin_carb_C"/>
    <property type="match status" value="1"/>
</dbReference>
<feature type="region of interest" description="Disordered" evidence="10">
    <location>
        <begin position="33"/>
        <end position="54"/>
    </location>
</feature>
<dbReference type="SMART" id="SM00878">
    <property type="entry name" value="Biotin_carb_C"/>
    <property type="match status" value="1"/>
</dbReference>
<dbReference type="SUPFAM" id="SSF50891">
    <property type="entry name" value="Cyclophilin-like"/>
    <property type="match status" value="1"/>
</dbReference>
<feature type="domain" description="Biotin carboxylation" evidence="12">
    <location>
        <begin position="300"/>
        <end position="783"/>
    </location>
</feature>
<dbReference type="AlphaFoldDB" id="A0A8H7N5Y1"/>
<dbReference type="InterPro" id="IPR011764">
    <property type="entry name" value="Biotin_carboxylation_dom"/>
</dbReference>
<protein>
    <submittedName>
        <fullName evidence="13">Uncharacterized protein</fullName>
    </submittedName>
</protein>
<evidence type="ECO:0000256" key="3">
    <source>
        <dbReference type="ARBA" id="ARBA00022741"/>
    </source>
</evidence>
<feature type="binding site" description="axial binding residue" evidence="8">
    <location>
        <position position="372"/>
    </location>
    <ligand>
        <name>heme</name>
        <dbReference type="ChEBI" id="CHEBI:30413"/>
    </ligand>
    <ligandPart>
        <name>Fe</name>
        <dbReference type="ChEBI" id="CHEBI:18248"/>
    </ligandPart>
</feature>
<dbReference type="InterPro" id="IPR005482">
    <property type="entry name" value="Biotin_COase_C"/>
</dbReference>
<feature type="domain" description="ATP-grasp" evidence="11">
    <location>
        <begin position="461"/>
        <end position="644"/>
    </location>
</feature>
<dbReference type="InterPro" id="IPR011054">
    <property type="entry name" value="Rudment_hybrid_motif"/>
</dbReference>
<dbReference type="GO" id="GO:0005506">
    <property type="term" value="F:iron ion binding"/>
    <property type="evidence" value="ECO:0007669"/>
    <property type="project" value="InterPro"/>
</dbReference>
<dbReference type="InterPro" id="IPR002401">
    <property type="entry name" value="Cyt_P450_E_grp-I"/>
</dbReference>
<dbReference type="SUPFAM" id="SSF56059">
    <property type="entry name" value="Glutathione synthetase ATP-binding domain-like"/>
    <property type="match status" value="1"/>
</dbReference>
<dbReference type="PANTHER" id="PTHR18866:SF128">
    <property type="entry name" value="UREA AMIDOLYASE"/>
    <property type="match status" value="1"/>
</dbReference>
<evidence type="ECO:0000313" key="14">
    <source>
        <dbReference type="Proteomes" id="UP000616885"/>
    </source>
</evidence>
<comment type="cofactor">
    <cofactor evidence="8">
        <name>heme</name>
        <dbReference type="ChEBI" id="CHEBI:30413"/>
    </cofactor>
</comment>
<dbReference type="InterPro" id="IPR005479">
    <property type="entry name" value="CPAse_ATP-bd"/>
</dbReference>
<dbReference type="InterPro" id="IPR036396">
    <property type="entry name" value="Cyt_P450_sf"/>
</dbReference>
<feature type="compositionally biased region" description="Basic and acidic residues" evidence="10">
    <location>
        <begin position="33"/>
        <end position="46"/>
    </location>
</feature>
<dbReference type="SUPFAM" id="SSF48264">
    <property type="entry name" value="Cytochrome P450"/>
    <property type="match status" value="1"/>
</dbReference>
<keyword evidence="8" id="KW-0349">Heme</keyword>
<comment type="caution">
    <text evidence="13">The sequence shown here is derived from an EMBL/GenBank/DDBJ whole genome shotgun (WGS) entry which is preliminary data.</text>
</comment>
<evidence type="ECO:0000256" key="1">
    <source>
        <dbReference type="ARBA" id="ARBA00022598"/>
    </source>
</evidence>
<keyword evidence="4" id="KW-0378">Hydrolase</keyword>
<evidence type="ECO:0000256" key="6">
    <source>
        <dbReference type="ARBA" id="ARBA00023004"/>
    </source>
</evidence>
<accession>A0A8H7N5Y1</accession>
<keyword evidence="7" id="KW-0092">Biotin</keyword>
<reference evidence="13" key="1">
    <citation type="submission" date="2020-10" db="EMBL/GenBank/DDBJ databases">
        <title>High-Quality Genome Resource of Clonostachys rosea strain S41 by Oxford Nanopore Long-Read Sequencing.</title>
        <authorList>
            <person name="Wang H."/>
        </authorList>
    </citation>
    <scope>NUCLEOTIDE SEQUENCE</scope>
    <source>
        <strain evidence="13">S41</strain>
    </source>
</reference>
<dbReference type="SMART" id="SM00797">
    <property type="entry name" value="AHS2"/>
    <property type="match status" value="1"/>
</dbReference>
<dbReference type="EMBL" id="JADCTT010000007">
    <property type="protein sequence ID" value="KAF9749693.1"/>
    <property type="molecule type" value="Genomic_DNA"/>
</dbReference>
<dbReference type="PROSITE" id="PS50979">
    <property type="entry name" value="BC"/>
    <property type="match status" value="1"/>
</dbReference>
<keyword evidence="6 8" id="KW-0408">Iron</keyword>